<organism evidence="8 9">
    <name type="scientific">Lottia gigantea</name>
    <name type="common">Giant owl limpet</name>
    <dbReference type="NCBI Taxonomy" id="225164"/>
    <lineage>
        <taxon>Eukaryota</taxon>
        <taxon>Metazoa</taxon>
        <taxon>Spiralia</taxon>
        <taxon>Lophotrochozoa</taxon>
        <taxon>Mollusca</taxon>
        <taxon>Gastropoda</taxon>
        <taxon>Patellogastropoda</taxon>
        <taxon>Lottioidea</taxon>
        <taxon>Lottiidae</taxon>
        <taxon>Lottia</taxon>
    </lineage>
</organism>
<dbReference type="GeneID" id="20230960"/>
<evidence type="ECO:0000256" key="7">
    <source>
        <dbReference type="SAM" id="MobiDB-lite"/>
    </source>
</evidence>
<evidence type="ECO:0000313" key="8">
    <source>
        <dbReference type="EMBL" id="ESO99533.1"/>
    </source>
</evidence>
<dbReference type="AlphaFoldDB" id="V4A6I2"/>
<reference evidence="8 9" key="1">
    <citation type="journal article" date="2013" name="Nature">
        <title>Insights into bilaterian evolution from three spiralian genomes.</title>
        <authorList>
            <person name="Simakov O."/>
            <person name="Marletaz F."/>
            <person name="Cho S.J."/>
            <person name="Edsinger-Gonzales E."/>
            <person name="Havlak P."/>
            <person name="Hellsten U."/>
            <person name="Kuo D.H."/>
            <person name="Larsson T."/>
            <person name="Lv J."/>
            <person name="Arendt D."/>
            <person name="Savage R."/>
            <person name="Osoegawa K."/>
            <person name="de Jong P."/>
            <person name="Grimwood J."/>
            <person name="Chapman J.A."/>
            <person name="Shapiro H."/>
            <person name="Aerts A."/>
            <person name="Otillar R.P."/>
            <person name="Terry A.Y."/>
            <person name="Boore J.L."/>
            <person name="Grigoriev I.V."/>
            <person name="Lindberg D.R."/>
            <person name="Seaver E.C."/>
            <person name="Weisblat D.A."/>
            <person name="Putnam N.H."/>
            <person name="Rokhsar D.S."/>
        </authorList>
    </citation>
    <scope>NUCLEOTIDE SEQUENCE [LARGE SCALE GENOMIC DNA]</scope>
</reference>
<comment type="function">
    <text evidence="1">May play an important role in spermatogenesis and/or testis development.</text>
</comment>
<dbReference type="RefSeq" id="XP_009050018.1">
    <property type="nucleotide sequence ID" value="XM_009051770.1"/>
</dbReference>
<keyword evidence="6" id="KW-0744">Spermatogenesis</keyword>
<dbReference type="Pfam" id="PF06910">
    <property type="entry name" value="MEA1"/>
    <property type="match status" value="1"/>
</dbReference>
<dbReference type="InterPro" id="IPR009685">
    <property type="entry name" value="MEA1"/>
</dbReference>
<dbReference type="Proteomes" id="UP000030746">
    <property type="component" value="Unassembled WGS sequence"/>
</dbReference>
<dbReference type="CTD" id="20230960"/>
<gene>
    <name evidence="8" type="ORF">LOTGIDRAFT_113458</name>
</gene>
<evidence type="ECO:0000256" key="2">
    <source>
        <dbReference type="ARBA" id="ARBA00022245"/>
    </source>
</evidence>
<evidence type="ECO:0000313" key="9">
    <source>
        <dbReference type="Proteomes" id="UP000030746"/>
    </source>
</evidence>
<keyword evidence="9" id="KW-1185">Reference proteome</keyword>
<evidence type="ECO:0000256" key="5">
    <source>
        <dbReference type="ARBA" id="ARBA00022782"/>
    </source>
</evidence>
<dbReference type="EMBL" id="KB201037">
    <property type="protein sequence ID" value="ESO99533.1"/>
    <property type="molecule type" value="Genomic_DNA"/>
</dbReference>
<dbReference type="HOGENOM" id="CLU_2029320_0_0_1"/>
<dbReference type="PANTHER" id="PTHR17005">
    <property type="entry name" value="MALE-ENHANCED ANTIGEN-1"/>
    <property type="match status" value="1"/>
</dbReference>
<accession>V4A6I2</accession>
<keyword evidence="3" id="KW-0217">Developmental protein</keyword>
<feature type="region of interest" description="Disordered" evidence="7">
    <location>
        <begin position="1"/>
        <end position="74"/>
    </location>
</feature>
<name>V4A6I2_LOTGI</name>
<dbReference type="KEGG" id="lgi:LOTGIDRAFT_113458"/>
<sequence length="122" mass="13500">MSCSSANSNSTGRTSSLSQPWRTSEPVDCHQPHLTHYPSGSAGSYLQAPELPKPDKSDILWNQPDHSNTNSIKMDENHAAEIKAAMAGFKLPMSNVPDWAKNVSDEQWKDTIIPKILSPEKR</sequence>
<protein>
    <recommendedName>
        <fullName evidence="2">Male-enhanced antigen 1</fullName>
    </recommendedName>
</protein>
<evidence type="ECO:0000256" key="6">
    <source>
        <dbReference type="ARBA" id="ARBA00022871"/>
    </source>
</evidence>
<evidence type="ECO:0000256" key="4">
    <source>
        <dbReference type="ARBA" id="ARBA00022553"/>
    </source>
</evidence>
<dbReference type="GO" id="GO:0030154">
    <property type="term" value="P:cell differentiation"/>
    <property type="evidence" value="ECO:0007669"/>
    <property type="project" value="UniProtKB-KW"/>
</dbReference>
<dbReference type="GO" id="GO:0007283">
    <property type="term" value="P:spermatogenesis"/>
    <property type="evidence" value="ECO:0007669"/>
    <property type="project" value="UniProtKB-KW"/>
</dbReference>
<evidence type="ECO:0000256" key="3">
    <source>
        <dbReference type="ARBA" id="ARBA00022473"/>
    </source>
</evidence>
<proteinExistence type="predicted"/>
<feature type="compositionally biased region" description="Polar residues" evidence="7">
    <location>
        <begin position="1"/>
        <end position="22"/>
    </location>
</feature>
<evidence type="ECO:0000256" key="1">
    <source>
        <dbReference type="ARBA" id="ARBA00002540"/>
    </source>
</evidence>
<dbReference type="OrthoDB" id="5593200at2759"/>
<keyword evidence="4" id="KW-0597">Phosphoprotein</keyword>
<keyword evidence="5" id="KW-0221">Differentiation</keyword>